<dbReference type="Proteomes" id="UP000091820">
    <property type="component" value="Unassembled WGS sequence"/>
</dbReference>
<keyword evidence="2" id="KW-0472">Membrane</keyword>
<dbReference type="VEuPathDB" id="VectorBase:GBRI044184"/>
<evidence type="ECO:0000256" key="2">
    <source>
        <dbReference type="SAM" id="Phobius"/>
    </source>
</evidence>
<sequence length="212" mass="24423">MKKKKKTNLQQLTKSKNSKVLPSPEHMTPSPNHLDKYAINPPNKNSYQQIPSLMPCSPKNESGIPTNLSKFKVNKVKFEAETHIRQVLYSNLNFYVNASSNPSNNNQKGDANHYPQKEYKIQTASAKTIEVNDHQKQVMVPQRHRRENLIKRKLKERLWGNPAIFLMKFKSFKINVATVIMNMFRFLGLLMGVVVLTGSPLSLNYVLMNHYL</sequence>
<keyword evidence="4" id="KW-1185">Reference proteome</keyword>
<protein>
    <submittedName>
        <fullName evidence="3">Uncharacterized protein</fullName>
    </submittedName>
</protein>
<dbReference type="AlphaFoldDB" id="A0A1A9X4P5"/>
<name>A0A1A9X4P5_9MUSC</name>
<evidence type="ECO:0000313" key="4">
    <source>
        <dbReference type="Proteomes" id="UP000091820"/>
    </source>
</evidence>
<reference evidence="3" key="2">
    <citation type="submission" date="2020-05" db="UniProtKB">
        <authorList>
            <consortium name="EnsemblMetazoa"/>
        </authorList>
    </citation>
    <scope>IDENTIFICATION</scope>
    <source>
        <strain evidence="3">IAEA</strain>
    </source>
</reference>
<keyword evidence="2" id="KW-0812">Transmembrane</keyword>
<feature type="transmembrane region" description="Helical" evidence="2">
    <location>
        <begin position="174"/>
        <end position="198"/>
    </location>
</feature>
<evidence type="ECO:0000313" key="3">
    <source>
        <dbReference type="EnsemblMetazoa" id="GBRI044184-PA"/>
    </source>
</evidence>
<accession>A0A1A9X4P5</accession>
<feature type="region of interest" description="Disordered" evidence="1">
    <location>
        <begin position="1"/>
        <end position="33"/>
    </location>
</feature>
<reference evidence="4" key="1">
    <citation type="submission" date="2014-03" db="EMBL/GenBank/DDBJ databases">
        <authorList>
            <person name="Aksoy S."/>
            <person name="Warren W."/>
            <person name="Wilson R.K."/>
        </authorList>
    </citation>
    <scope>NUCLEOTIDE SEQUENCE [LARGE SCALE GENOMIC DNA]</scope>
    <source>
        <strain evidence="4">IAEA</strain>
    </source>
</reference>
<keyword evidence="2" id="KW-1133">Transmembrane helix</keyword>
<evidence type="ECO:0000256" key="1">
    <source>
        <dbReference type="SAM" id="MobiDB-lite"/>
    </source>
</evidence>
<dbReference type="EnsemblMetazoa" id="GBRI044184-RA">
    <property type="protein sequence ID" value="GBRI044184-PA"/>
    <property type="gene ID" value="GBRI044184"/>
</dbReference>
<proteinExistence type="predicted"/>
<organism evidence="3 4">
    <name type="scientific">Glossina brevipalpis</name>
    <dbReference type="NCBI Taxonomy" id="37001"/>
    <lineage>
        <taxon>Eukaryota</taxon>
        <taxon>Metazoa</taxon>
        <taxon>Ecdysozoa</taxon>
        <taxon>Arthropoda</taxon>
        <taxon>Hexapoda</taxon>
        <taxon>Insecta</taxon>
        <taxon>Pterygota</taxon>
        <taxon>Neoptera</taxon>
        <taxon>Endopterygota</taxon>
        <taxon>Diptera</taxon>
        <taxon>Brachycera</taxon>
        <taxon>Muscomorpha</taxon>
        <taxon>Hippoboscoidea</taxon>
        <taxon>Glossinidae</taxon>
        <taxon>Glossina</taxon>
    </lineage>
</organism>